<protein>
    <submittedName>
        <fullName evidence="3">Uncharacterized protein</fullName>
    </submittedName>
</protein>
<name>A0ABU6U3D0_9FABA</name>
<evidence type="ECO:0000256" key="2">
    <source>
        <dbReference type="SAM" id="MobiDB-lite"/>
    </source>
</evidence>
<dbReference type="SUPFAM" id="SSF51445">
    <property type="entry name" value="(Trans)glycosidases"/>
    <property type="match status" value="1"/>
</dbReference>
<evidence type="ECO:0000313" key="3">
    <source>
        <dbReference type="EMBL" id="MED6155172.1"/>
    </source>
</evidence>
<accession>A0ABU6U3D0</accession>
<organism evidence="3 4">
    <name type="scientific">Stylosanthes scabra</name>
    <dbReference type="NCBI Taxonomy" id="79078"/>
    <lineage>
        <taxon>Eukaryota</taxon>
        <taxon>Viridiplantae</taxon>
        <taxon>Streptophyta</taxon>
        <taxon>Embryophyta</taxon>
        <taxon>Tracheophyta</taxon>
        <taxon>Spermatophyta</taxon>
        <taxon>Magnoliopsida</taxon>
        <taxon>eudicotyledons</taxon>
        <taxon>Gunneridae</taxon>
        <taxon>Pentapetalae</taxon>
        <taxon>rosids</taxon>
        <taxon>fabids</taxon>
        <taxon>Fabales</taxon>
        <taxon>Fabaceae</taxon>
        <taxon>Papilionoideae</taxon>
        <taxon>50 kb inversion clade</taxon>
        <taxon>dalbergioids sensu lato</taxon>
        <taxon>Dalbergieae</taxon>
        <taxon>Pterocarpus clade</taxon>
        <taxon>Stylosanthes</taxon>
    </lineage>
</organism>
<dbReference type="Gene3D" id="3.20.20.80">
    <property type="entry name" value="Glycosidases"/>
    <property type="match status" value="1"/>
</dbReference>
<proteinExistence type="inferred from homology"/>
<evidence type="ECO:0000313" key="4">
    <source>
        <dbReference type="Proteomes" id="UP001341840"/>
    </source>
</evidence>
<sequence>MEVADPRRQDAPSGCRQVVPLREVQGYQKDHIGVTLNSAWVVPLSQSKEDIEAANWDFAFTYDWFMEPLNSGTYPAVIKGMMSVYKHSNSQSHGEDVDGSPAKPAAEDPIPNAGLSGMASLEIQLRDLPAAQPGRGSWVS</sequence>
<gene>
    <name evidence="3" type="ORF">PIB30_002900</name>
</gene>
<dbReference type="Pfam" id="PF00232">
    <property type="entry name" value="Glyco_hydro_1"/>
    <property type="match status" value="1"/>
</dbReference>
<dbReference type="EMBL" id="JASCZI010120834">
    <property type="protein sequence ID" value="MED6155172.1"/>
    <property type="molecule type" value="Genomic_DNA"/>
</dbReference>
<dbReference type="InterPro" id="IPR001360">
    <property type="entry name" value="Glyco_hydro_1"/>
</dbReference>
<comment type="caution">
    <text evidence="3">The sequence shown here is derived from an EMBL/GenBank/DDBJ whole genome shotgun (WGS) entry which is preliminary data.</text>
</comment>
<reference evidence="3 4" key="1">
    <citation type="journal article" date="2023" name="Plants (Basel)">
        <title>Bridging the Gap: Combining Genomics and Transcriptomics Approaches to Understand Stylosanthes scabra, an Orphan Legume from the Brazilian Caatinga.</title>
        <authorList>
            <person name="Ferreira-Neto J.R.C."/>
            <person name="da Silva M.D."/>
            <person name="Binneck E."/>
            <person name="de Melo N.F."/>
            <person name="da Silva R.H."/>
            <person name="de Melo A.L.T.M."/>
            <person name="Pandolfi V."/>
            <person name="Bustamante F.O."/>
            <person name="Brasileiro-Vidal A.C."/>
            <person name="Benko-Iseppon A.M."/>
        </authorList>
    </citation>
    <scope>NUCLEOTIDE SEQUENCE [LARGE SCALE GENOMIC DNA]</scope>
    <source>
        <tissue evidence="3">Leaves</tissue>
    </source>
</reference>
<keyword evidence="4" id="KW-1185">Reference proteome</keyword>
<evidence type="ECO:0000256" key="1">
    <source>
        <dbReference type="ARBA" id="ARBA00010838"/>
    </source>
</evidence>
<dbReference type="Proteomes" id="UP001341840">
    <property type="component" value="Unassembled WGS sequence"/>
</dbReference>
<dbReference type="InterPro" id="IPR017853">
    <property type="entry name" value="GH"/>
</dbReference>
<feature type="region of interest" description="Disordered" evidence="2">
    <location>
        <begin position="88"/>
        <end position="113"/>
    </location>
</feature>
<comment type="similarity">
    <text evidence="1">Belongs to the glycosyl hydrolase 1 family.</text>
</comment>